<dbReference type="EMBL" id="JARAKH010000001">
    <property type="protein sequence ID" value="KAK8407259.1"/>
    <property type="molecule type" value="Genomic_DNA"/>
</dbReference>
<reference evidence="1 2" key="1">
    <citation type="submission" date="2023-03" db="EMBL/GenBank/DDBJ databases">
        <title>High-quality genome of Scylla paramamosain provides insights in environmental adaptation.</title>
        <authorList>
            <person name="Zhang L."/>
        </authorList>
    </citation>
    <scope>NUCLEOTIDE SEQUENCE [LARGE SCALE GENOMIC DNA]</scope>
    <source>
        <strain evidence="1">LZ_2023a</strain>
        <tissue evidence="1">Muscle</tissue>
    </source>
</reference>
<evidence type="ECO:0000313" key="2">
    <source>
        <dbReference type="Proteomes" id="UP001487740"/>
    </source>
</evidence>
<comment type="caution">
    <text evidence="1">The sequence shown here is derived from an EMBL/GenBank/DDBJ whole genome shotgun (WGS) entry which is preliminary data.</text>
</comment>
<dbReference type="Proteomes" id="UP001487740">
    <property type="component" value="Unassembled WGS sequence"/>
</dbReference>
<gene>
    <name evidence="1" type="ORF">O3P69_002070</name>
</gene>
<organism evidence="1 2">
    <name type="scientific">Scylla paramamosain</name>
    <name type="common">Mud crab</name>
    <dbReference type="NCBI Taxonomy" id="85552"/>
    <lineage>
        <taxon>Eukaryota</taxon>
        <taxon>Metazoa</taxon>
        <taxon>Ecdysozoa</taxon>
        <taxon>Arthropoda</taxon>
        <taxon>Crustacea</taxon>
        <taxon>Multicrustacea</taxon>
        <taxon>Malacostraca</taxon>
        <taxon>Eumalacostraca</taxon>
        <taxon>Eucarida</taxon>
        <taxon>Decapoda</taxon>
        <taxon>Pleocyemata</taxon>
        <taxon>Brachyura</taxon>
        <taxon>Eubrachyura</taxon>
        <taxon>Portunoidea</taxon>
        <taxon>Portunidae</taxon>
        <taxon>Portuninae</taxon>
        <taxon>Scylla</taxon>
    </lineage>
</organism>
<protein>
    <submittedName>
        <fullName evidence="1">Uncharacterized protein</fullName>
    </submittedName>
</protein>
<accession>A0AAW0V5H3</accession>
<evidence type="ECO:0000313" key="1">
    <source>
        <dbReference type="EMBL" id="KAK8407259.1"/>
    </source>
</evidence>
<sequence>MEATEAWMAGSRSSGMLNSECASALFLNVHWYTHPDSDPKPGLRDEAKASNDGVVQYLGAASRVKKRRPEACFAFSSTFPPNAFGFFVFI</sequence>
<name>A0AAW0V5H3_SCYPA</name>
<dbReference type="AlphaFoldDB" id="A0AAW0V5H3"/>
<proteinExistence type="predicted"/>
<keyword evidence="2" id="KW-1185">Reference proteome</keyword>